<name>A0A9P8Q5E3_WICPI</name>
<reference evidence="2" key="1">
    <citation type="journal article" date="2021" name="Open Biol.">
        <title>Shared evolutionary footprints suggest mitochondrial oxidative damage underlies multiple complex I losses in fungi.</title>
        <authorList>
            <person name="Schikora-Tamarit M.A."/>
            <person name="Marcet-Houben M."/>
            <person name="Nosek J."/>
            <person name="Gabaldon T."/>
        </authorList>
    </citation>
    <scope>NUCLEOTIDE SEQUENCE</scope>
    <source>
        <strain evidence="2">CBS2887</strain>
    </source>
</reference>
<proteinExistence type="predicted"/>
<accession>A0A9P8Q5E3</accession>
<gene>
    <name evidence="2" type="ORF">WICPIJ_004494</name>
</gene>
<feature type="compositionally biased region" description="Polar residues" evidence="1">
    <location>
        <begin position="69"/>
        <end position="81"/>
    </location>
</feature>
<feature type="non-terminal residue" evidence="2">
    <location>
        <position position="1"/>
    </location>
</feature>
<organism evidence="2 3">
    <name type="scientific">Wickerhamomyces pijperi</name>
    <name type="common">Yeast</name>
    <name type="synonym">Pichia pijperi</name>
    <dbReference type="NCBI Taxonomy" id="599730"/>
    <lineage>
        <taxon>Eukaryota</taxon>
        <taxon>Fungi</taxon>
        <taxon>Dikarya</taxon>
        <taxon>Ascomycota</taxon>
        <taxon>Saccharomycotina</taxon>
        <taxon>Saccharomycetes</taxon>
        <taxon>Phaffomycetales</taxon>
        <taxon>Wickerhamomycetaceae</taxon>
        <taxon>Wickerhamomyces</taxon>
    </lineage>
</organism>
<feature type="region of interest" description="Disordered" evidence="1">
    <location>
        <begin position="54"/>
        <end position="88"/>
    </location>
</feature>
<protein>
    <submittedName>
        <fullName evidence="2">Uncharacterized protein</fullName>
    </submittedName>
</protein>
<dbReference type="EMBL" id="JAEUBG010002418">
    <property type="protein sequence ID" value="KAH3684523.1"/>
    <property type="molecule type" value="Genomic_DNA"/>
</dbReference>
<evidence type="ECO:0000313" key="3">
    <source>
        <dbReference type="Proteomes" id="UP000774326"/>
    </source>
</evidence>
<evidence type="ECO:0000313" key="2">
    <source>
        <dbReference type="EMBL" id="KAH3684523.1"/>
    </source>
</evidence>
<evidence type="ECO:0000256" key="1">
    <source>
        <dbReference type="SAM" id="MobiDB-lite"/>
    </source>
</evidence>
<reference evidence="2" key="2">
    <citation type="submission" date="2021-01" db="EMBL/GenBank/DDBJ databases">
        <authorList>
            <person name="Schikora-Tamarit M.A."/>
        </authorList>
    </citation>
    <scope>NUCLEOTIDE SEQUENCE</scope>
    <source>
        <strain evidence="2">CBS2887</strain>
    </source>
</reference>
<comment type="caution">
    <text evidence="2">The sequence shown here is derived from an EMBL/GenBank/DDBJ whole genome shotgun (WGS) entry which is preliminary data.</text>
</comment>
<dbReference type="AlphaFoldDB" id="A0A9P8Q5E3"/>
<sequence length="279" mass="29818">NNSDLGTRLFSSFELLTWVGLGLVNVFGLDTSSPQLLSNSHTFWQVPSPAFTTTESHDEDLSGGRLDSVSGSSGFDQGENTLDTEGDTDTWNRHVLLTGRRGKHVDQVVVTATSSNGANTYIFGGVFVVGLLLGLQLRSVLWGSGGRGDSFYVDKVAMSCNPALADSSEVNSSLDCKIARTSSRDPFNLTYSPILSAVSSVCPFSSTISFLTASQGDLSSLSTAEEIFLTSSSLTPQTLKIPSKIFLWLSLILNSLMPKLVKPSTRMAKTSASGTMESY</sequence>
<dbReference type="Proteomes" id="UP000774326">
    <property type="component" value="Unassembled WGS sequence"/>
</dbReference>
<keyword evidence="3" id="KW-1185">Reference proteome</keyword>